<accession>A0A9P4JN44</accession>
<evidence type="ECO:0000313" key="1">
    <source>
        <dbReference type="EMBL" id="KAF2200149.1"/>
    </source>
</evidence>
<name>A0A9P4JN44_9PLEO</name>
<dbReference type="EMBL" id="ML994037">
    <property type="protein sequence ID" value="KAF2200149.1"/>
    <property type="molecule type" value="Genomic_DNA"/>
</dbReference>
<proteinExistence type="predicted"/>
<dbReference type="AlphaFoldDB" id="A0A9P4JN44"/>
<dbReference type="Proteomes" id="UP000799536">
    <property type="component" value="Unassembled WGS sequence"/>
</dbReference>
<keyword evidence="2" id="KW-1185">Reference proteome</keyword>
<dbReference type="OrthoDB" id="3940787at2759"/>
<evidence type="ECO:0000313" key="2">
    <source>
        <dbReference type="Proteomes" id="UP000799536"/>
    </source>
</evidence>
<dbReference type="InterPro" id="IPR036388">
    <property type="entry name" value="WH-like_DNA-bd_sf"/>
</dbReference>
<organism evidence="1 2">
    <name type="scientific">Delitschia confertaspora ATCC 74209</name>
    <dbReference type="NCBI Taxonomy" id="1513339"/>
    <lineage>
        <taxon>Eukaryota</taxon>
        <taxon>Fungi</taxon>
        <taxon>Dikarya</taxon>
        <taxon>Ascomycota</taxon>
        <taxon>Pezizomycotina</taxon>
        <taxon>Dothideomycetes</taxon>
        <taxon>Pleosporomycetidae</taxon>
        <taxon>Pleosporales</taxon>
        <taxon>Delitschiaceae</taxon>
        <taxon>Delitschia</taxon>
    </lineage>
</organism>
<reference evidence="1" key="1">
    <citation type="journal article" date="2020" name="Stud. Mycol.">
        <title>101 Dothideomycetes genomes: a test case for predicting lifestyles and emergence of pathogens.</title>
        <authorList>
            <person name="Haridas S."/>
            <person name="Albert R."/>
            <person name="Binder M."/>
            <person name="Bloem J."/>
            <person name="Labutti K."/>
            <person name="Salamov A."/>
            <person name="Andreopoulos B."/>
            <person name="Baker S."/>
            <person name="Barry K."/>
            <person name="Bills G."/>
            <person name="Bluhm B."/>
            <person name="Cannon C."/>
            <person name="Castanera R."/>
            <person name="Culley D."/>
            <person name="Daum C."/>
            <person name="Ezra D."/>
            <person name="Gonzalez J."/>
            <person name="Henrissat B."/>
            <person name="Kuo A."/>
            <person name="Liang C."/>
            <person name="Lipzen A."/>
            <person name="Lutzoni F."/>
            <person name="Magnuson J."/>
            <person name="Mondo S."/>
            <person name="Nolan M."/>
            <person name="Ohm R."/>
            <person name="Pangilinan J."/>
            <person name="Park H.-J."/>
            <person name="Ramirez L."/>
            <person name="Alfaro M."/>
            <person name="Sun H."/>
            <person name="Tritt A."/>
            <person name="Yoshinaga Y."/>
            <person name="Zwiers L.-H."/>
            <person name="Turgeon B."/>
            <person name="Goodwin S."/>
            <person name="Spatafora J."/>
            <person name="Crous P."/>
            <person name="Grigoriev I."/>
        </authorList>
    </citation>
    <scope>NUCLEOTIDE SEQUENCE</scope>
    <source>
        <strain evidence="1">ATCC 74209</strain>
    </source>
</reference>
<comment type="caution">
    <text evidence="1">The sequence shown here is derived from an EMBL/GenBank/DDBJ whole genome shotgun (WGS) entry which is preliminary data.</text>
</comment>
<dbReference type="Gene3D" id="1.10.10.10">
    <property type="entry name" value="Winged helix-like DNA-binding domain superfamily/Winged helix DNA-binding domain"/>
    <property type="match status" value="1"/>
</dbReference>
<sequence length="130" mass="14700">MGQNSYSHETSIGTRAAIITLHKEGHSWKEISETLKNVSASAAQTIYTGVALRADSEELREMLEYLDDSPHLGRSRRHSSLDNAIWVDQTVENSAWENQPLDSWIGQQPESVSAIITKNLNDQIRKLRRL</sequence>
<protein>
    <submittedName>
        <fullName evidence="1">Uncharacterized protein</fullName>
    </submittedName>
</protein>
<gene>
    <name evidence="1" type="ORF">GQ43DRAFT_472988</name>
</gene>